<proteinExistence type="predicted"/>
<keyword evidence="1" id="KW-1133">Transmembrane helix</keyword>
<keyword evidence="1" id="KW-0812">Transmembrane</keyword>
<organism evidence="2 3">
    <name type="scientific">Leishmania tarentolae</name>
    <name type="common">Sauroleishmania tarentolae</name>
    <dbReference type="NCBI Taxonomy" id="5689"/>
    <lineage>
        <taxon>Eukaryota</taxon>
        <taxon>Discoba</taxon>
        <taxon>Euglenozoa</taxon>
        <taxon>Kinetoplastea</taxon>
        <taxon>Metakinetoplastina</taxon>
        <taxon>Trypanosomatida</taxon>
        <taxon>Trypanosomatidae</taxon>
        <taxon>Leishmaniinae</taxon>
        <taxon>Leishmania</taxon>
        <taxon>lizard Leishmania</taxon>
    </lineage>
</organism>
<gene>
    <name evidence="2" type="ORF">LtaPh_1207300</name>
</gene>
<name>A0A640KBY8_LEITA</name>
<accession>A0A640KBY8</accession>
<feature type="transmembrane region" description="Helical" evidence="1">
    <location>
        <begin position="137"/>
        <end position="156"/>
    </location>
</feature>
<sequence length="188" mass="20499">MMALPTSSSSPLPFCVCCGFIRLLNRVTYSRLQRHSSPFQRFSAAHFHLSAVLALLRCFVLQHISSAATFLLSLSFSTSAMVNLNAKFQISASNHKEFYIYYLAKHSKQWTRRIHLIGTAIGVVGAAASAVRMDAFGAAVSIAVGVAICWAGDAMVEKTSPTTFKNPIWSTVSNFKMVASILTGDMNI</sequence>
<dbReference type="VEuPathDB" id="TriTrypDB:LtaPh_1207300"/>
<dbReference type="AlphaFoldDB" id="A0A640KBY8"/>
<dbReference type="Pfam" id="PF06127">
    <property type="entry name" value="Mpo1-like"/>
    <property type="match status" value="1"/>
</dbReference>
<keyword evidence="3" id="KW-1185">Reference proteome</keyword>
<protein>
    <recommendedName>
        <fullName evidence="4">Transmembrane protein</fullName>
    </recommendedName>
</protein>
<feature type="transmembrane region" description="Helical" evidence="1">
    <location>
        <begin position="114"/>
        <end position="131"/>
    </location>
</feature>
<dbReference type="OrthoDB" id="5511466at2759"/>
<comment type="caution">
    <text evidence="2">The sequence shown here is derived from an EMBL/GenBank/DDBJ whole genome shotgun (WGS) entry which is preliminary data.</text>
</comment>
<dbReference type="Proteomes" id="UP000419144">
    <property type="component" value="Unassembled WGS sequence"/>
</dbReference>
<reference evidence="2" key="1">
    <citation type="submission" date="2019-11" db="EMBL/GenBank/DDBJ databases">
        <title>Leishmania tarentolae CDS.</title>
        <authorList>
            <person name="Goto Y."/>
            <person name="Yamagishi J."/>
        </authorList>
    </citation>
    <scope>NUCLEOTIDE SEQUENCE [LARGE SCALE GENOMIC DNA]</scope>
    <source>
        <strain evidence="2">Parrot Tar II</strain>
    </source>
</reference>
<dbReference type="PANTHER" id="PTHR34205">
    <property type="entry name" value="TRANSMEMBRANE PROTEIN"/>
    <property type="match status" value="1"/>
</dbReference>
<evidence type="ECO:0000256" key="1">
    <source>
        <dbReference type="SAM" id="Phobius"/>
    </source>
</evidence>
<keyword evidence="1" id="KW-0472">Membrane</keyword>
<dbReference type="EMBL" id="BLBS01000014">
    <property type="protein sequence ID" value="GET86808.1"/>
    <property type="molecule type" value="Genomic_DNA"/>
</dbReference>
<dbReference type="PANTHER" id="PTHR34205:SF2">
    <property type="entry name" value="DUF962 DOMAIN-CONTAINING PROTEIN"/>
    <property type="match status" value="1"/>
</dbReference>
<evidence type="ECO:0008006" key="4">
    <source>
        <dbReference type="Google" id="ProtNLM"/>
    </source>
</evidence>
<evidence type="ECO:0000313" key="2">
    <source>
        <dbReference type="EMBL" id="GET86808.1"/>
    </source>
</evidence>
<evidence type="ECO:0000313" key="3">
    <source>
        <dbReference type="Proteomes" id="UP000419144"/>
    </source>
</evidence>
<dbReference type="InterPro" id="IPR009305">
    <property type="entry name" value="Mpo1-like"/>
</dbReference>